<dbReference type="Pfam" id="PF22785">
    <property type="entry name" value="Tc-R-P"/>
    <property type="match status" value="1"/>
</dbReference>
<dbReference type="PROSITE" id="PS00383">
    <property type="entry name" value="TYR_PHOSPHATASE_1"/>
    <property type="match status" value="1"/>
</dbReference>
<dbReference type="CDD" id="cd14499">
    <property type="entry name" value="CDC14_C"/>
    <property type="match status" value="1"/>
</dbReference>
<dbReference type="InterPro" id="IPR029260">
    <property type="entry name" value="DSPn"/>
</dbReference>
<dbReference type="SMART" id="SM00404">
    <property type="entry name" value="PTPc_motif"/>
    <property type="match status" value="1"/>
</dbReference>
<evidence type="ECO:0000256" key="4">
    <source>
        <dbReference type="ARBA" id="ARBA00022912"/>
    </source>
</evidence>
<organism evidence="8 9">
    <name type="scientific">Prorocentrum cordatum</name>
    <dbReference type="NCBI Taxonomy" id="2364126"/>
    <lineage>
        <taxon>Eukaryota</taxon>
        <taxon>Sar</taxon>
        <taxon>Alveolata</taxon>
        <taxon>Dinophyceae</taxon>
        <taxon>Prorocentrales</taxon>
        <taxon>Prorocentraceae</taxon>
        <taxon>Prorocentrum</taxon>
    </lineage>
</organism>
<feature type="domain" description="Tyrosine specific protein phosphatases" evidence="7">
    <location>
        <begin position="632"/>
        <end position="694"/>
    </location>
</feature>
<feature type="domain" description="Tyrosine-protein phosphatase" evidence="6">
    <location>
        <begin position="550"/>
        <end position="708"/>
    </location>
</feature>
<dbReference type="Gene3D" id="3.90.190.10">
    <property type="entry name" value="Protein tyrosine phosphatase superfamily"/>
    <property type="match status" value="2"/>
</dbReference>
<dbReference type="InterPro" id="IPR016130">
    <property type="entry name" value="Tyr_Pase_AS"/>
</dbReference>
<dbReference type="PANTHER" id="PTHR23339">
    <property type="entry name" value="TYROSINE SPECIFIC PROTEIN PHOSPHATASE AND DUAL SPECIFICITY PROTEIN PHOSPHATASE"/>
    <property type="match status" value="1"/>
</dbReference>
<evidence type="ECO:0000313" key="9">
    <source>
        <dbReference type="Proteomes" id="UP001189429"/>
    </source>
</evidence>
<dbReference type="InterPro" id="IPR020422">
    <property type="entry name" value="TYR_PHOSPHATASE_DUAL_dom"/>
</dbReference>
<evidence type="ECO:0000256" key="1">
    <source>
        <dbReference type="ARBA" id="ARBA00007315"/>
    </source>
</evidence>
<keyword evidence="4" id="KW-0904">Protein phosphatase</keyword>
<accession>A0ABN9VDZ1</accession>
<protein>
    <recommendedName>
        <fullName evidence="2">protein-tyrosine-phosphatase</fullName>
        <ecNumber evidence="2">3.1.3.48</ecNumber>
    </recommendedName>
</protein>
<evidence type="ECO:0000259" key="6">
    <source>
        <dbReference type="PROSITE" id="PS50054"/>
    </source>
</evidence>
<dbReference type="CDD" id="cd17657">
    <property type="entry name" value="CDC14_N"/>
    <property type="match status" value="1"/>
</dbReference>
<evidence type="ECO:0000256" key="5">
    <source>
        <dbReference type="SAM" id="MobiDB-lite"/>
    </source>
</evidence>
<sequence length="768" mass="83321">MAQAAAPAQTGGAQGPEQGTTRMPSALLRSDSIPGAVPLPPGNPQRCITLPHSSSSQGKLDKMDQVLPGQAVEQLGSIQEAPGMRRLSALARASGVGGALTRALSTRGVKEAARRAFTNQGSAGSRPTERSLAGLLGVVEDAPRRKSCRLSKDTDGTAESEGEDGQEHLDVYPEANYTIFTKEGEPSASLPMIGFLSPFAVWWDRLRILVALWTLAYTPVALAFRGRYEDVVGHPVAITVELLFDALFLVGVLLGFATTVGNASAGREFVSPPEIWRRRLCSAGFWCDALSCVPLVVGAGGGELPLPASEPLRPEACLLEARVLQRGLCSSEGASREEGGSSALQRWLHGWKHRILGCLRGLGDGLGKLGTELPSAVCIIEDRFFWVGLESESQEALLRAVPREEAVFFCTDDHLVYHPLLADFGPLNLSAIHVYARMVQAKLDDPALAGRCLVHYCSPDPHKRTNAAWLASAYQVMVLGRSPEVAYGHFKELGLEFAPYRDALRGPCSYDCTLLDCLSGLKAAIDLGWFDWRRFNRHSYDYFADCQNGDMNWIIPGKFLAFASPSASSVDADGYPTLTPEDYAPMFHEASISLVVRLNKKQYDPKPFVNQGIKHVDLFFPDGTCPSPEIVSKFLRIVESEAGAVAVHCKAGLGRTGTLIGLYAMKHFQFPARAFIGWIRTCRPGSVLGPQQQFLLDMEHDMFQAGAAARRPLPPPAPAADEEEDLVQRLQCTKLRSCSAEDVGQGEWLLSAKRRSQAHAMPVVACDV</sequence>
<dbReference type="Pfam" id="PF14671">
    <property type="entry name" value="DSPn"/>
    <property type="match status" value="1"/>
</dbReference>
<dbReference type="Proteomes" id="UP001189429">
    <property type="component" value="Unassembled WGS sequence"/>
</dbReference>
<dbReference type="InterPro" id="IPR050561">
    <property type="entry name" value="PTP"/>
</dbReference>
<keyword evidence="3" id="KW-0378">Hydrolase</keyword>
<evidence type="ECO:0000259" key="7">
    <source>
        <dbReference type="PROSITE" id="PS50056"/>
    </source>
</evidence>
<gene>
    <name evidence="8" type="ORF">PCOR1329_LOCUS57199</name>
</gene>
<keyword evidence="9" id="KW-1185">Reference proteome</keyword>
<comment type="similarity">
    <text evidence="1">Belongs to the protein-tyrosine phosphatase family. Non-receptor class CDC14 subfamily.</text>
</comment>
<dbReference type="SUPFAM" id="SSF52799">
    <property type="entry name" value="(Phosphotyrosine protein) phosphatases II"/>
    <property type="match status" value="2"/>
</dbReference>
<feature type="compositionally biased region" description="Low complexity" evidence="5">
    <location>
        <begin position="1"/>
        <end position="21"/>
    </location>
</feature>
<proteinExistence type="inferred from homology"/>
<dbReference type="PROSITE" id="PS50056">
    <property type="entry name" value="TYR_PHOSPHATASE_2"/>
    <property type="match status" value="1"/>
</dbReference>
<dbReference type="InterPro" id="IPR003595">
    <property type="entry name" value="Tyr_Pase_cat"/>
</dbReference>
<evidence type="ECO:0000256" key="3">
    <source>
        <dbReference type="ARBA" id="ARBA00022801"/>
    </source>
</evidence>
<name>A0ABN9VDZ1_9DINO</name>
<evidence type="ECO:0000313" key="8">
    <source>
        <dbReference type="EMBL" id="CAK0871335.1"/>
    </source>
</evidence>
<dbReference type="InterPro" id="IPR000387">
    <property type="entry name" value="Tyr_Pase_dom"/>
</dbReference>
<dbReference type="InterPro" id="IPR029021">
    <property type="entry name" value="Prot-tyrosine_phosphatase-like"/>
</dbReference>
<comment type="caution">
    <text evidence="8">The sequence shown here is derived from an EMBL/GenBank/DDBJ whole genome shotgun (WGS) entry which is preliminary data.</text>
</comment>
<feature type="region of interest" description="Disordered" evidence="5">
    <location>
        <begin position="1"/>
        <end position="60"/>
    </location>
</feature>
<evidence type="ECO:0000256" key="2">
    <source>
        <dbReference type="ARBA" id="ARBA00013064"/>
    </source>
</evidence>
<dbReference type="SMART" id="SM00195">
    <property type="entry name" value="DSPc"/>
    <property type="match status" value="1"/>
</dbReference>
<dbReference type="InterPro" id="IPR044506">
    <property type="entry name" value="CDC14_C"/>
</dbReference>
<feature type="region of interest" description="Disordered" evidence="5">
    <location>
        <begin position="146"/>
        <end position="167"/>
    </location>
</feature>
<dbReference type="EC" id="3.1.3.48" evidence="2"/>
<reference evidence="8" key="1">
    <citation type="submission" date="2023-10" db="EMBL/GenBank/DDBJ databases">
        <authorList>
            <person name="Chen Y."/>
            <person name="Shah S."/>
            <person name="Dougan E. K."/>
            <person name="Thang M."/>
            <person name="Chan C."/>
        </authorList>
    </citation>
    <scope>NUCLEOTIDE SEQUENCE [LARGE SCALE GENOMIC DNA]</scope>
</reference>
<dbReference type="EMBL" id="CAUYUJ010017059">
    <property type="protein sequence ID" value="CAK0871335.1"/>
    <property type="molecule type" value="Genomic_DNA"/>
</dbReference>
<dbReference type="PROSITE" id="PS50054">
    <property type="entry name" value="TYR_PHOSPHATASE_DUAL"/>
    <property type="match status" value="1"/>
</dbReference>